<keyword evidence="1 6" id="KW-0645">Protease</keyword>
<accession>A0A8J3W9R6</accession>
<dbReference type="Proteomes" id="UP000616724">
    <property type="component" value="Unassembled WGS sequence"/>
</dbReference>
<comment type="caution">
    <text evidence="9">The sequence shown here is derived from an EMBL/GenBank/DDBJ whole genome shotgun (WGS) entry which is preliminary data.</text>
</comment>
<evidence type="ECO:0000256" key="2">
    <source>
        <dbReference type="ARBA" id="ARBA00022723"/>
    </source>
</evidence>
<dbReference type="PANTHER" id="PTHR34978">
    <property type="entry name" value="POSSIBLE SENSOR-TRANSDUCER PROTEIN BLAR"/>
    <property type="match status" value="1"/>
</dbReference>
<evidence type="ECO:0000256" key="6">
    <source>
        <dbReference type="RuleBase" id="RU003983"/>
    </source>
</evidence>
<evidence type="ECO:0000259" key="8">
    <source>
        <dbReference type="Pfam" id="PF01435"/>
    </source>
</evidence>
<reference evidence="9 10" key="1">
    <citation type="submission" date="2021-01" db="EMBL/GenBank/DDBJ databases">
        <title>Whole genome shotgun sequence of Planobispora longispora NBRC 13918.</title>
        <authorList>
            <person name="Komaki H."/>
            <person name="Tamura T."/>
        </authorList>
    </citation>
    <scope>NUCLEOTIDE SEQUENCE [LARGE SCALE GENOMIC DNA]</scope>
    <source>
        <strain evidence="9 10">NBRC 13918</strain>
    </source>
</reference>
<keyword evidence="3 6" id="KW-0378">Hydrolase</keyword>
<keyword evidence="4 6" id="KW-0862">Zinc</keyword>
<evidence type="ECO:0000313" key="10">
    <source>
        <dbReference type="Proteomes" id="UP000616724"/>
    </source>
</evidence>
<proteinExistence type="inferred from homology"/>
<evidence type="ECO:0000256" key="1">
    <source>
        <dbReference type="ARBA" id="ARBA00022670"/>
    </source>
</evidence>
<dbReference type="GO" id="GO:0046872">
    <property type="term" value="F:metal ion binding"/>
    <property type="evidence" value="ECO:0007669"/>
    <property type="project" value="UniProtKB-KW"/>
</dbReference>
<dbReference type="GO" id="GO:0006508">
    <property type="term" value="P:proteolysis"/>
    <property type="evidence" value="ECO:0007669"/>
    <property type="project" value="UniProtKB-KW"/>
</dbReference>
<keyword evidence="10" id="KW-1185">Reference proteome</keyword>
<sequence length="305" mass="32653">MAGNIVALAVLAYLTGHVTGPALARARWTRRHPAVAVALWTSALAGAVLVLLTLLILLLAWPPGPLHTWIEHLRSCLPGHAHTGELGTLAVAALSAGVVAWGLGRGTARVSRTIAGRRKHREMVSLVARHPEEPADVRLIEHPAPFVYCLPGRFRPIVMTTGTLERLDALQVAAVLEHERAHLRHRHHLLLAVVDALGTALPWSRTVRRARAELPALVEMAADDAAARRHGPVPVIGALRLLAPAPLQPRDLGANAGPRQRLEQRIARLERGTCACRSSASATAALLMTPLLGAVLIAVLLRLSC</sequence>
<dbReference type="PANTHER" id="PTHR34978:SF3">
    <property type="entry name" value="SLR0241 PROTEIN"/>
    <property type="match status" value="1"/>
</dbReference>
<feature type="domain" description="Peptidase M48" evidence="8">
    <location>
        <begin position="128"/>
        <end position="195"/>
    </location>
</feature>
<evidence type="ECO:0000256" key="4">
    <source>
        <dbReference type="ARBA" id="ARBA00022833"/>
    </source>
</evidence>
<feature type="transmembrane region" description="Helical" evidence="7">
    <location>
        <begin position="82"/>
        <end position="103"/>
    </location>
</feature>
<dbReference type="Pfam" id="PF01435">
    <property type="entry name" value="Peptidase_M48"/>
    <property type="match status" value="1"/>
</dbReference>
<gene>
    <name evidence="9" type="ORF">Plo01_75220</name>
</gene>
<keyword evidence="7" id="KW-0472">Membrane</keyword>
<dbReference type="AlphaFoldDB" id="A0A8J3W9R6"/>
<dbReference type="Gene3D" id="3.30.2010.10">
    <property type="entry name" value="Metalloproteases ('zincins'), catalytic domain"/>
    <property type="match status" value="1"/>
</dbReference>
<protein>
    <recommendedName>
        <fullName evidence="8">Peptidase M48 domain-containing protein</fullName>
    </recommendedName>
</protein>
<evidence type="ECO:0000313" key="9">
    <source>
        <dbReference type="EMBL" id="GIH81093.1"/>
    </source>
</evidence>
<keyword evidence="2" id="KW-0479">Metal-binding</keyword>
<keyword evidence="7" id="KW-0812">Transmembrane</keyword>
<comment type="cofactor">
    <cofactor evidence="6">
        <name>Zn(2+)</name>
        <dbReference type="ChEBI" id="CHEBI:29105"/>
    </cofactor>
    <text evidence="6">Binds 1 zinc ion per subunit.</text>
</comment>
<comment type="similarity">
    <text evidence="6">Belongs to the peptidase M48 family.</text>
</comment>
<evidence type="ECO:0000256" key="5">
    <source>
        <dbReference type="ARBA" id="ARBA00023049"/>
    </source>
</evidence>
<dbReference type="EMBL" id="BOOH01000068">
    <property type="protein sequence ID" value="GIH81093.1"/>
    <property type="molecule type" value="Genomic_DNA"/>
</dbReference>
<organism evidence="9 10">
    <name type="scientific">Planobispora longispora</name>
    <dbReference type="NCBI Taxonomy" id="28887"/>
    <lineage>
        <taxon>Bacteria</taxon>
        <taxon>Bacillati</taxon>
        <taxon>Actinomycetota</taxon>
        <taxon>Actinomycetes</taxon>
        <taxon>Streptosporangiales</taxon>
        <taxon>Streptosporangiaceae</taxon>
        <taxon>Planobispora</taxon>
    </lineage>
</organism>
<dbReference type="RefSeq" id="WP_203895494.1">
    <property type="nucleotide sequence ID" value="NZ_BOOH01000068.1"/>
</dbReference>
<dbReference type="InterPro" id="IPR001915">
    <property type="entry name" value="Peptidase_M48"/>
</dbReference>
<feature type="transmembrane region" description="Helical" evidence="7">
    <location>
        <begin position="34"/>
        <end position="61"/>
    </location>
</feature>
<feature type="transmembrane region" description="Helical" evidence="7">
    <location>
        <begin position="284"/>
        <end position="303"/>
    </location>
</feature>
<evidence type="ECO:0000256" key="3">
    <source>
        <dbReference type="ARBA" id="ARBA00022801"/>
    </source>
</evidence>
<evidence type="ECO:0000256" key="7">
    <source>
        <dbReference type="SAM" id="Phobius"/>
    </source>
</evidence>
<keyword evidence="7" id="KW-1133">Transmembrane helix</keyword>
<dbReference type="GO" id="GO:0004222">
    <property type="term" value="F:metalloendopeptidase activity"/>
    <property type="evidence" value="ECO:0007669"/>
    <property type="project" value="InterPro"/>
</dbReference>
<keyword evidence="5 6" id="KW-0482">Metalloprotease</keyword>
<name>A0A8J3W9R6_9ACTN</name>
<dbReference type="InterPro" id="IPR052173">
    <property type="entry name" value="Beta-lactam_resp_regulator"/>
</dbReference>